<reference evidence="1" key="1">
    <citation type="submission" date="2020-06" db="EMBL/GenBank/DDBJ databases">
        <authorList>
            <person name="Li T."/>
            <person name="Hu X."/>
            <person name="Zhang T."/>
            <person name="Song X."/>
            <person name="Zhang H."/>
            <person name="Dai N."/>
            <person name="Sheng W."/>
            <person name="Hou X."/>
            <person name="Wei L."/>
        </authorList>
    </citation>
    <scope>NUCLEOTIDE SEQUENCE</scope>
    <source>
        <strain evidence="1">KEN1</strain>
        <tissue evidence="1">Leaf</tissue>
    </source>
</reference>
<gene>
    <name evidence="1" type="ORF">Slati_2662200</name>
</gene>
<proteinExistence type="predicted"/>
<accession>A0AAW2VUC5</accession>
<comment type="caution">
    <text evidence="1">The sequence shown here is derived from an EMBL/GenBank/DDBJ whole genome shotgun (WGS) entry which is preliminary data.</text>
</comment>
<dbReference type="AlphaFoldDB" id="A0AAW2VUC5"/>
<evidence type="ECO:0000313" key="1">
    <source>
        <dbReference type="EMBL" id="KAL0433279.1"/>
    </source>
</evidence>
<sequence length="148" mass="16666">MMWSSSTRLHGSRNVNTNSQTLLNSHELKSARDVNIFWLKEFSIEFYSAKLELLHQSDMEVHINAESKGTQGEDGDVFLGCKVIHEDPKEFVGLVSSETDDQYCLSIYVFFQYGQLGIGSIRVVLDDVHKGTRSSTPKSCDISCSFYG</sequence>
<reference evidence="1" key="2">
    <citation type="journal article" date="2024" name="Plant">
        <title>Genomic evolution and insights into agronomic trait innovations of Sesamum species.</title>
        <authorList>
            <person name="Miao H."/>
            <person name="Wang L."/>
            <person name="Qu L."/>
            <person name="Liu H."/>
            <person name="Sun Y."/>
            <person name="Le M."/>
            <person name="Wang Q."/>
            <person name="Wei S."/>
            <person name="Zheng Y."/>
            <person name="Lin W."/>
            <person name="Duan Y."/>
            <person name="Cao H."/>
            <person name="Xiong S."/>
            <person name="Wang X."/>
            <person name="Wei L."/>
            <person name="Li C."/>
            <person name="Ma Q."/>
            <person name="Ju M."/>
            <person name="Zhao R."/>
            <person name="Li G."/>
            <person name="Mu C."/>
            <person name="Tian Q."/>
            <person name="Mei H."/>
            <person name="Zhang T."/>
            <person name="Gao T."/>
            <person name="Zhang H."/>
        </authorList>
    </citation>
    <scope>NUCLEOTIDE SEQUENCE</scope>
    <source>
        <strain evidence="1">KEN1</strain>
    </source>
</reference>
<name>A0AAW2VUC5_9LAMI</name>
<dbReference type="EMBL" id="JACGWN010000009">
    <property type="protein sequence ID" value="KAL0433279.1"/>
    <property type="molecule type" value="Genomic_DNA"/>
</dbReference>
<organism evidence="1">
    <name type="scientific">Sesamum latifolium</name>
    <dbReference type="NCBI Taxonomy" id="2727402"/>
    <lineage>
        <taxon>Eukaryota</taxon>
        <taxon>Viridiplantae</taxon>
        <taxon>Streptophyta</taxon>
        <taxon>Embryophyta</taxon>
        <taxon>Tracheophyta</taxon>
        <taxon>Spermatophyta</taxon>
        <taxon>Magnoliopsida</taxon>
        <taxon>eudicotyledons</taxon>
        <taxon>Gunneridae</taxon>
        <taxon>Pentapetalae</taxon>
        <taxon>asterids</taxon>
        <taxon>lamiids</taxon>
        <taxon>Lamiales</taxon>
        <taxon>Pedaliaceae</taxon>
        <taxon>Sesamum</taxon>
    </lineage>
</organism>
<protein>
    <submittedName>
        <fullName evidence="1">Uncharacterized protein</fullName>
    </submittedName>
</protein>